<dbReference type="InterPro" id="IPR019752">
    <property type="entry name" value="Pyrv/ketoisovalerate_OxRed_cat"/>
</dbReference>
<gene>
    <name evidence="3" type="ORF">C0190_00915</name>
</gene>
<dbReference type="PANTHER" id="PTHR43854">
    <property type="entry name" value="INDOLEPYRUVATE OXIDOREDUCTASE SUBUNIT IORB"/>
    <property type="match status" value="1"/>
</dbReference>
<dbReference type="Pfam" id="PF01558">
    <property type="entry name" value="POR"/>
    <property type="match status" value="1"/>
</dbReference>
<dbReference type="InterPro" id="IPR002869">
    <property type="entry name" value="Pyrv_flavodox_OxRed_cen"/>
</dbReference>
<organism evidence="3 4">
    <name type="scientific">Thermodesulfobacterium geofontis</name>
    <dbReference type="NCBI Taxonomy" id="1295609"/>
    <lineage>
        <taxon>Bacteria</taxon>
        <taxon>Pseudomonadati</taxon>
        <taxon>Thermodesulfobacteriota</taxon>
        <taxon>Thermodesulfobacteria</taxon>
        <taxon>Thermodesulfobacteriales</taxon>
        <taxon>Thermodesulfobacteriaceae</taxon>
        <taxon>Thermodesulfobacterium</taxon>
    </lineage>
</organism>
<dbReference type="SUPFAM" id="SSF53323">
    <property type="entry name" value="Pyruvate-ferredoxin oxidoreductase, PFOR, domain III"/>
    <property type="match status" value="1"/>
</dbReference>
<accession>A0A2N7PQ63</accession>
<keyword evidence="1" id="KW-0560">Oxidoreductase</keyword>
<dbReference type="AlphaFoldDB" id="A0A2N7PQ63"/>
<sequence>MELVILGKGGQGVLFFSKILAQIAIEEGESVKATEIKGMAKKGGVVEVQMKIGEGYSPKIKRGSADLVILLSPDLEAYGKTFGEKIFTFSKEEIEKAFKEVPLRYVNTYLMGIFLAKTGIFDINKALKILDEENQKSLLKGYAYVQSQNGDFTKRRD</sequence>
<dbReference type="Proteomes" id="UP000235460">
    <property type="component" value="Unassembled WGS sequence"/>
</dbReference>
<evidence type="ECO:0000259" key="2">
    <source>
        <dbReference type="Pfam" id="PF01558"/>
    </source>
</evidence>
<reference evidence="3 4" key="1">
    <citation type="submission" date="2018-01" db="EMBL/GenBank/DDBJ databases">
        <title>Metagenomic assembled genomes from two thermal pools in the Uzon Caldera, Kamchatka, Russia.</title>
        <authorList>
            <person name="Wilkins L."/>
            <person name="Ettinger C."/>
        </authorList>
    </citation>
    <scope>NUCLEOTIDE SEQUENCE [LARGE SCALE GENOMIC DNA]</scope>
    <source>
        <strain evidence="3">ZAV-08</strain>
    </source>
</reference>
<comment type="caution">
    <text evidence="3">The sequence shown here is derived from an EMBL/GenBank/DDBJ whole genome shotgun (WGS) entry which is preliminary data.</text>
</comment>
<dbReference type="EMBL" id="PNIK01000013">
    <property type="protein sequence ID" value="PMP68819.1"/>
    <property type="molecule type" value="Genomic_DNA"/>
</dbReference>
<dbReference type="InterPro" id="IPR052198">
    <property type="entry name" value="IorB_Oxidoreductase"/>
</dbReference>
<feature type="domain" description="Pyruvate/ketoisovalerate oxidoreductase catalytic" evidence="2">
    <location>
        <begin position="9"/>
        <end position="73"/>
    </location>
</feature>
<evidence type="ECO:0000313" key="4">
    <source>
        <dbReference type="Proteomes" id="UP000235460"/>
    </source>
</evidence>
<dbReference type="Gene3D" id="3.40.920.10">
    <property type="entry name" value="Pyruvate-ferredoxin oxidoreductase, PFOR, domain III"/>
    <property type="match status" value="1"/>
</dbReference>
<evidence type="ECO:0000313" key="3">
    <source>
        <dbReference type="EMBL" id="PMP68819.1"/>
    </source>
</evidence>
<evidence type="ECO:0000256" key="1">
    <source>
        <dbReference type="ARBA" id="ARBA00023002"/>
    </source>
</evidence>
<dbReference type="GO" id="GO:0016903">
    <property type="term" value="F:oxidoreductase activity, acting on the aldehyde or oxo group of donors"/>
    <property type="evidence" value="ECO:0007669"/>
    <property type="project" value="InterPro"/>
</dbReference>
<dbReference type="PANTHER" id="PTHR43854:SF1">
    <property type="entry name" value="INDOLEPYRUVATE OXIDOREDUCTASE SUBUNIT IORB"/>
    <property type="match status" value="1"/>
</dbReference>
<protein>
    <recommendedName>
        <fullName evidence="2">Pyruvate/ketoisovalerate oxidoreductase catalytic domain-containing protein</fullName>
    </recommendedName>
</protein>
<proteinExistence type="predicted"/>
<name>A0A2N7PQ63_9BACT</name>